<dbReference type="InterPro" id="IPR050910">
    <property type="entry name" value="JMJD6_ArgDemeth/LysHydrox"/>
</dbReference>
<evidence type="ECO:0000256" key="5">
    <source>
        <dbReference type="ARBA" id="ARBA00022853"/>
    </source>
</evidence>
<dbReference type="CDD" id="cd06089">
    <property type="entry name" value="KOW_RPL26"/>
    <property type="match status" value="1"/>
</dbReference>
<evidence type="ECO:0000313" key="18">
    <source>
        <dbReference type="Proteomes" id="UP001473302"/>
    </source>
</evidence>
<dbReference type="NCBIfam" id="TIGR01080">
    <property type="entry name" value="rplX_A_E"/>
    <property type="match status" value="1"/>
</dbReference>
<evidence type="ECO:0000256" key="1">
    <source>
        <dbReference type="ARBA" id="ARBA00001954"/>
    </source>
</evidence>
<comment type="similarity">
    <text evidence="3">Belongs to the universal ribosomal protein uL24 family.</text>
</comment>
<keyword evidence="10" id="KW-0805">Transcription regulation</keyword>
<comment type="subcellular location">
    <subcellularLocation>
        <location evidence="2">Nucleus</location>
    </subcellularLocation>
</comment>
<gene>
    <name evidence="17" type="ORF">MFLAVUS_011293</name>
</gene>
<dbReference type="InterPro" id="IPR005756">
    <property type="entry name" value="Ribosomal_uL24_euk/arc"/>
</dbReference>
<dbReference type="InterPro" id="IPR003347">
    <property type="entry name" value="JmjC_dom"/>
</dbReference>
<dbReference type="Proteomes" id="UP001473302">
    <property type="component" value="Unassembled WGS sequence"/>
</dbReference>
<evidence type="ECO:0000256" key="13">
    <source>
        <dbReference type="ARBA" id="ARBA00023274"/>
    </source>
</evidence>
<reference evidence="17 18" key="1">
    <citation type="submission" date="2024-04" db="EMBL/GenBank/DDBJ databases">
        <title>genome sequences of Mucor flavus KT1a and Helicostylum pulchrum KT1b strains isolated from the surface of a dry-aged beef.</title>
        <authorList>
            <person name="Toyotome T."/>
            <person name="Hosono M."/>
            <person name="Torimaru M."/>
            <person name="Fukuda K."/>
            <person name="Mikami N."/>
        </authorList>
    </citation>
    <scope>NUCLEOTIDE SEQUENCE [LARGE SCALE GENOMIC DNA]</scope>
    <source>
        <strain evidence="17 18">KT1a</strain>
    </source>
</reference>
<evidence type="ECO:0000256" key="14">
    <source>
        <dbReference type="ARBA" id="ARBA00038068"/>
    </source>
</evidence>
<keyword evidence="4" id="KW-0479">Metal-binding</keyword>
<evidence type="ECO:0000256" key="6">
    <source>
        <dbReference type="ARBA" id="ARBA00022964"/>
    </source>
</evidence>
<keyword evidence="5" id="KW-0156">Chromatin regulator</keyword>
<dbReference type="SUPFAM" id="SSF51197">
    <property type="entry name" value="Clavaminate synthase-like"/>
    <property type="match status" value="1"/>
</dbReference>
<evidence type="ECO:0000256" key="4">
    <source>
        <dbReference type="ARBA" id="ARBA00022723"/>
    </source>
</evidence>
<dbReference type="PANTHER" id="PTHR12480">
    <property type="entry name" value="ARGININE DEMETHYLASE AND LYSYL-HYDROXYLASE JMJD"/>
    <property type="match status" value="1"/>
</dbReference>
<dbReference type="SMART" id="SM00558">
    <property type="entry name" value="JmjC"/>
    <property type="match status" value="1"/>
</dbReference>
<feature type="domain" description="JmjC" evidence="16">
    <location>
        <begin position="275"/>
        <end position="441"/>
    </location>
</feature>
<comment type="caution">
    <text evidence="17">The sequence shown here is derived from an EMBL/GenBank/DDBJ whole genome shotgun (WGS) entry which is preliminary data.</text>
</comment>
<accession>A0ABP9ZF47</accession>
<evidence type="ECO:0000313" key="17">
    <source>
        <dbReference type="EMBL" id="GAA5817742.1"/>
    </source>
</evidence>
<evidence type="ECO:0000256" key="11">
    <source>
        <dbReference type="ARBA" id="ARBA00023163"/>
    </source>
</evidence>
<keyword evidence="18" id="KW-1185">Reference proteome</keyword>
<dbReference type="SMART" id="SM00739">
    <property type="entry name" value="KOW"/>
    <property type="match status" value="1"/>
</dbReference>
<keyword evidence="8" id="KW-0560">Oxidoreductase</keyword>
<dbReference type="EMBL" id="BAABUK010000048">
    <property type="protein sequence ID" value="GAA5817742.1"/>
    <property type="molecule type" value="Genomic_DNA"/>
</dbReference>
<feature type="region of interest" description="Disordered" evidence="15">
    <location>
        <begin position="476"/>
        <end position="537"/>
    </location>
</feature>
<evidence type="ECO:0000256" key="15">
    <source>
        <dbReference type="SAM" id="MobiDB-lite"/>
    </source>
</evidence>
<keyword evidence="12" id="KW-0539">Nucleus</keyword>
<protein>
    <recommendedName>
        <fullName evidence="16">JmjC domain-containing protein</fullName>
    </recommendedName>
</protein>
<keyword evidence="9" id="KW-0408">Iron</keyword>
<keyword evidence="11" id="KW-0804">Transcription</keyword>
<evidence type="ECO:0000256" key="7">
    <source>
        <dbReference type="ARBA" id="ARBA00022980"/>
    </source>
</evidence>
<organism evidence="17 18">
    <name type="scientific">Mucor flavus</name>
    <dbReference type="NCBI Taxonomy" id="439312"/>
    <lineage>
        <taxon>Eukaryota</taxon>
        <taxon>Fungi</taxon>
        <taxon>Fungi incertae sedis</taxon>
        <taxon>Mucoromycota</taxon>
        <taxon>Mucoromycotina</taxon>
        <taxon>Mucoromycetes</taxon>
        <taxon>Mucorales</taxon>
        <taxon>Mucorineae</taxon>
        <taxon>Mucoraceae</taxon>
        <taxon>Mucor</taxon>
    </lineage>
</organism>
<evidence type="ECO:0000256" key="8">
    <source>
        <dbReference type="ARBA" id="ARBA00023002"/>
    </source>
</evidence>
<dbReference type="InterPro" id="IPR041988">
    <property type="entry name" value="Ribosomal_uL24_KOW"/>
</dbReference>
<dbReference type="InterPro" id="IPR041667">
    <property type="entry name" value="Cupin_8"/>
</dbReference>
<sequence>MISSRRKSRKAHFSATSDVRRKIMSAPLSKELKEKYNTRAIPVRKDDEVMVVRGTYKGREGKVVQVYRKKWVIHIDRVSREKVNGATAPIGISPSKVVITNLKLDKSRVAILDRKGKKDAMKQFKPSKSSRYDDKIKRVKLKVRSEIDLFKWQRFNFHLNDYWIDPYLDNLTRIDYRFVSKKEFVDQYEARNIPVVITHVTDEWKANKHWTNEYLLENYGSHLFKVGDDDNNNNVYMKMKHFLYYSRNEGLKDDSPLYIFDSGFYKSRNNSSSKKKQRSLLDDYKVPRYFNEDLFKLTGARRPPYRWLVIGGARSGTGIHKDPLGTSAWNSLICGHKRWCLFPPPTPKELYDPPMKPYDHEGVSWFDQVYPKFKVRDQYNSQTLGEKWGMVEVIQKPGETIFVPGGWAHVVMNLDFTVAVTQNFCSSTNAEWVYLQTRHTRPKLGQKLYREIQKLGKSDPNNYAELAAAMETTQFIPRLPPSSSDNSSGSSSTSSSSSSSTNTDDGNEKPSVSAGKKPRKRKILVSSTDSETDLSDGTCMCKKCKIKRKYKKRKN</sequence>
<name>A0ABP9ZF47_9FUNG</name>
<dbReference type="Gene3D" id="2.60.120.650">
    <property type="entry name" value="Cupin"/>
    <property type="match status" value="1"/>
</dbReference>
<dbReference type="Pfam" id="PF13621">
    <property type="entry name" value="Cupin_8"/>
    <property type="match status" value="1"/>
</dbReference>
<dbReference type="Pfam" id="PF00467">
    <property type="entry name" value="KOW"/>
    <property type="match status" value="1"/>
</dbReference>
<dbReference type="PROSITE" id="PS51184">
    <property type="entry name" value="JMJC"/>
    <property type="match status" value="1"/>
</dbReference>
<dbReference type="SUPFAM" id="SSF50104">
    <property type="entry name" value="Translation proteins SH3-like domain"/>
    <property type="match status" value="1"/>
</dbReference>
<dbReference type="InterPro" id="IPR005824">
    <property type="entry name" value="KOW"/>
</dbReference>
<proteinExistence type="inferred from homology"/>
<dbReference type="Pfam" id="PF16906">
    <property type="entry name" value="Ribosomal_L26"/>
    <property type="match status" value="1"/>
</dbReference>
<evidence type="ECO:0000256" key="10">
    <source>
        <dbReference type="ARBA" id="ARBA00023015"/>
    </source>
</evidence>
<evidence type="ECO:0000256" key="12">
    <source>
        <dbReference type="ARBA" id="ARBA00023242"/>
    </source>
</evidence>
<dbReference type="PANTHER" id="PTHR12480:SF32">
    <property type="entry name" value="BIFUNCTIONAL ARGININE DEMETHYLASE AND LYSYL-HYDROXYLASE JMJD6"/>
    <property type="match status" value="1"/>
</dbReference>
<comment type="similarity">
    <text evidence="14">Belongs to the JMJD6 family.</text>
</comment>
<evidence type="ECO:0000256" key="3">
    <source>
        <dbReference type="ARBA" id="ARBA00010618"/>
    </source>
</evidence>
<keyword evidence="6" id="KW-0223">Dioxygenase</keyword>
<dbReference type="PROSITE" id="PS01108">
    <property type="entry name" value="RIBOSOMAL_L24"/>
    <property type="match status" value="1"/>
</dbReference>
<dbReference type="InterPro" id="IPR005825">
    <property type="entry name" value="Ribosomal_uL24_CS"/>
</dbReference>
<dbReference type="InterPro" id="IPR008991">
    <property type="entry name" value="Translation_prot_SH3-like_sf"/>
</dbReference>
<dbReference type="InterPro" id="IPR014722">
    <property type="entry name" value="Rib_uL2_dom2"/>
</dbReference>
<evidence type="ECO:0000259" key="16">
    <source>
        <dbReference type="PROSITE" id="PS51184"/>
    </source>
</evidence>
<keyword evidence="7" id="KW-0689">Ribosomal protein</keyword>
<feature type="compositionally biased region" description="Low complexity" evidence="15">
    <location>
        <begin position="482"/>
        <end position="504"/>
    </location>
</feature>
<keyword evidence="13" id="KW-0687">Ribonucleoprotein</keyword>
<dbReference type="Gene3D" id="2.30.30.30">
    <property type="match status" value="1"/>
</dbReference>
<evidence type="ECO:0000256" key="9">
    <source>
        <dbReference type="ARBA" id="ARBA00023004"/>
    </source>
</evidence>
<evidence type="ECO:0000256" key="2">
    <source>
        <dbReference type="ARBA" id="ARBA00004123"/>
    </source>
</evidence>
<comment type="cofactor">
    <cofactor evidence="1">
        <name>Fe(2+)</name>
        <dbReference type="ChEBI" id="CHEBI:29033"/>
    </cofactor>
</comment>